<name>A0ABV6QNB6_9ACTN</name>
<dbReference type="Proteomes" id="UP001589890">
    <property type="component" value="Unassembled WGS sequence"/>
</dbReference>
<accession>A0ABV6QNB6</accession>
<keyword evidence="2" id="KW-1185">Reference proteome</keyword>
<proteinExistence type="predicted"/>
<evidence type="ECO:0000313" key="1">
    <source>
        <dbReference type="EMBL" id="MFC0626129.1"/>
    </source>
</evidence>
<protein>
    <submittedName>
        <fullName evidence="1">Uncharacterized protein</fullName>
    </submittedName>
</protein>
<dbReference type="EMBL" id="JBHLTC010000022">
    <property type="protein sequence ID" value="MFC0626129.1"/>
    <property type="molecule type" value="Genomic_DNA"/>
</dbReference>
<organism evidence="1 2">
    <name type="scientific">Kribbella deserti</name>
    <dbReference type="NCBI Taxonomy" id="1926257"/>
    <lineage>
        <taxon>Bacteria</taxon>
        <taxon>Bacillati</taxon>
        <taxon>Actinomycetota</taxon>
        <taxon>Actinomycetes</taxon>
        <taxon>Propionibacteriales</taxon>
        <taxon>Kribbellaceae</taxon>
        <taxon>Kribbella</taxon>
    </lineage>
</organism>
<gene>
    <name evidence="1" type="ORF">ACFFGN_18775</name>
</gene>
<dbReference type="RefSeq" id="WP_380049266.1">
    <property type="nucleotide sequence ID" value="NZ_JBHLTC010000022.1"/>
</dbReference>
<reference evidence="1 2" key="1">
    <citation type="submission" date="2024-09" db="EMBL/GenBank/DDBJ databases">
        <authorList>
            <person name="Sun Q."/>
            <person name="Mori K."/>
        </authorList>
    </citation>
    <scope>NUCLEOTIDE SEQUENCE [LARGE SCALE GENOMIC DNA]</scope>
    <source>
        <strain evidence="1 2">CGMCC 1.15906</strain>
    </source>
</reference>
<comment type="caution">
    <text evidence="1">The sequence shown here is derived from an EMBL/GenBank/DDBJ whole genome shotgun (WGS) entry which is preliminary data.</text>
</comment>
<sequence>MNDQPRYPRRNRPIFAGAEGVKRVRAKFAEAGVRRQADQLIFETEQYLAAQT</sequence>
<evidence type="ECO:0000313" key="2">
    <source>
        <dbReference type="Proteomes" id="UP001589890"/>
    </source>
</evidence>